<feature type="transmembrane region" description="Helical" evidence="10">
    <location>
        <begin position="371"/>
        <end position="399"/>
    </location>
</feature>
<dbReference type="PRINTS" id="PR00812">
    <property type="entry name" value="BCTERIALGSPF"/>
</dbReference>
<dbReference type="AlphaFoldDB" id="A0A0R0BAT6"/>
<dbReference type="InterPro" id="IPR003004">
    <property type="entry name" value="GspF/PilC"/>
</dbReference>
<comment type="similarity">
    <text evidence="2 9">Belongs to the GSP F family.</text>
</comment>
<dbReference type="NCBIfam" id="NF047826">
    <property type="entry name" value="T3SSXpsF"/>
    <property type="match status" value="1"/>
</dbReference>
<evidence type="ECO:0000313" key="12">
    <source>
        <dbReference type="EMBL" id="KRG54588.1"/>
    </source>
</evidence>
<dbReference type="FunFam" id="1.20.81.30:FF:000001">
    <property type="entry name" value="Type II secretion system protein F"/>
    <property type="match status" value="2"/>
</dbReference>
<evidence type="ECO:0000256" key="1">
    <source>
        <dbReference type="ARBA" id="ARBA00004429"/>
    </source>
</evidence>
<evidence type="ECO:0000256" key="4">
    <source>
        <dbReference type="ARBA" id="ARBA00022475"/>
    </source>
</evidence>
<dbReference type="RefSeq" id="WP_057667728.1">
    <property type="nucleotide sequence ID" value="NZ_LDJH01000031.1"/>
</dbReference>
<feature type="domain" description="Type II secretion system protein GspF" evidence="11">
    <location>
        <begin position="276"/>
        <end position="397"/>
    </location>
</feature>
<keyword evidence="8 10" id="KW-0472">Membrane</keyword>
<evidence type="ECO:0000259" key="11">
    <source>
        <dbReference type="Pfam" id="PF00482"/>
    </source>
</evidence>
<keyword evidence="7 10" id="KW-1133">Transmembrane helix</keyword>
<keyword evidence="4" id="KW-1003">Cell membrane</keyword>
<dbReference type="OrthoDB" id="9805682at2"/>
<dbReference type="InterPro" id="IPR018076">
    <property type="entry name" value="T2SS_GspF_dom"/>
</dbReference>
<dbReference type="GO" id="GO:0015628">
    <property type="term" value="P:protein secretion by the type II secretion system"/>
    <property type="evidence" value="ECO:0007669"/>
    <property type="project" value="TreeGrafter"/>
</dbReference>
<dbReference type="PROSITE" id="PS00874">
    <property type="entry name" value="T2SP_F"/>
    <property type="match status" value="1"/>
</dbReference>
<evidence type="ECO:0000256" key="8">
    <source>
        <dbReference type="ARBA" id="ARBA00023136"/>
    </source>
</evidence>
<evidence type="ECO:0000256" key="10">
    <source>
        <dbReference type="SAM" id="Phobius"/>
    </source>
</evidence>
<dbReference type="PANTHER" id="PTHR30012:SF7">
    <property type="entry name" value="PROTEIN TRANSPORT PROTEIN HOFC HOMOLOG"/>
    <property type="match status" value="1"/>
</dbReference>
<dbReference type="Proteomes" id="UP000051254">
    <property type="component" value="Unassembled WGS sequence"/>
</dbReference>
<accession>A0A0R0BAT6</accession>
<evidence type="ECO:0000256" key="2">
    <source>
        <dbReference type="ARBA" id="ARBA00005745"/>
    </source>
</evidence>
<dbReference type="PATRIC" id="fig|266128.3.peg.1882"/>
<dbReference type="InterPro" id="IPR042094">
    <property type="entry name" value="T2SS_GspF_sf"/>
</dbReference>
<dbReference type="PANTHER" id="PTHR30012">
    <property type="entry name" value="GENERAL SECRETION PATHWAY PROTEIN"/>
    <property type="match status" value="1"/>
</dbReference>
<feature type="transmembrane region" description="Helical" evidence="10">
    <location>
        <begin position="214"/>
        <end position="240"/>
    </location>
</feature>
<dbReference type="STRING" id="266128.ABB25_13760"/>
<comment type="caution">
    <text evidence="12">The sequence shown here is derived from an EMBL/GenBank/DDBJ whole genome shotgun (WGS) entry which is preliminary data.</text>
</comment>
<evidence type="ECO:0000256" key="5">
    <source>
        <dbReference type="ARBA" id="ARBA00022519"/>
    </source>
</evidence>
<keyword evidence="13" id="KW-1185">Reference proteome</keyword>
<reference evidence="12 13" key="1">
    <citation type="submission" date="2015-05" db="EMBL/GenBank/DDBJ databases">
        <title>Genome sequencing and analysis of members of genus Stenotrophomonas.</title>
        <authorList>
            <person name="Patil P.P."/>
            <person name="Midha S."/>
            <person name="Patil P.B."/>
        </authorList>
    </citation>
    <scope>NUCLEOTIDE SEQUENCE [LARGE SCALE GENOMIC DNA]</scope>
    <source>
        <strain evidence="12 13">DSM 17805</strain>
    </source>
</reference>
<feature type="domain" description="Type II secretion system protein GspF" evidence="11">
    <location>
        <begin position="72"/>
        <end position="195"/>
    </location>
</feature>
<evidence type="ECO:0000313" key="13">
    <source>
        <dbReference type="Proteomes" id="UP000051254"/>
    </source>
</evidence>
<dbReference type="Pfam" id="PF00482">
    <property type="entry name" value="T2SSF"/>
    <property type="match status" value="2"/>
</dbReference>
<gene>
    <name evidence="12" type="ORF">ABB25_13760</name>
</gene>
<evidence type="ECO:0000256" key="7">
    <source>
        <dbReference type="ARBA" id="ARBA00022989"/>
    </source>
</evidence>
<evidence type="ECO:0000256" key="6">
    <source>
        <dbReference type="ARBA" id="ARBA00022692"/>
    </source>
</evidence>
<feature type="transmembrane region" description="Helical" evidence="10">
    <location>
        <begin position="172"/>
        <end position="194"/>
    </location>
</feature>
<dbReference type="EMBL" id="LDJH01000031">
    <property type="protein sequence ID" value="KRG54588.1"/>
    <property type="molecule type" value="Genomic_DNA"/>
</dbReference>
<proteinExistence type="inferred from homology"/>
<keyword evidence="6 9" id="KW-0812">Transmembrane</keyword>
<protein>
    <submittedName>
        <fullName evidence="12">General secretion pathway protein GspF</fullName>
    </submittedName>
</protein>
<evidence type="ECO:0000256" key="9">
    <source>
        <dbReference type="RuleBase" id="RU003923"/>
    </source>
</evidence>
<comment type="subcellular location">
    <subcellularLocation>
        <location evidence="1 9">Cell inner membrane</location>
        <topology evidence="1 9">Multi-pass membrane protein</topology>
    </subcellularLocation>
</comment>
<organism evidence="12 13">
    <name type="scientific">Stenotrophomonas koreensis</name>
    <dbReference type="NCBI Taxonomy" id="266128"/>
    <lineage>
        <taxon>Bacteria</taxon>
        <taxon>Pseudomonadati</taxon>
        <taxon>Pseudomonadota</taxon>
        <taxon>Gammaproteobacteria</taxon>
        <taxon>Lysobacterales</taxon>
        <taxon>Lysobacteraceae</taxon>
        <taxon>Stenotrophomonas</taxon>
    </lineage>
</organism>
<keyword evidence="3 9" id="KW-0813">Transport</keyword>
<dbReference type="GO" id="GO:0005886">
    <property type="term" value="C:plasma membrane"/>
    <property type="evidence" value="ECO:0007669"/>
    <property type="project" value="UniProtKB-SubCell"/>
</dbReference>
<dbReference type="Gene3D" id="1.20.81.30">
    <property type="entry name" value="Type II secretion system (T2SS), domain F"/>
    <property type="match status" value="2"/>
</dbReference>
<keyword evidence="5" id="KW-0997">Cell inner membrane</keyword>
<name>A0A0R0BAT6_9GAMM</name>
<evidence type="ECO:0000256" key="3">
    <source>
        <dbReference type="ARBA" id="ARBA00022448"/>
    </source>
</evidence>
<sequence>MPQFRFTALDANGQRVDGVMEAADQAEVVARLQAQGQLPVEARPLDALGSASAGWQQWLRKPAFGADAQLLFTRQLATLLAAGQPLDRALGILVELPEGASAQQALSQIREVVRGGAPLSVAMERQHGMFSRLYLNMVRAGEAGGTLAGTLERLADYLERAQQLRTRVINALVYPVILLLVVGAALLFLLGYVVPQFAQMYDSLDVQLPWFTAAVLALGAAVADWWIVLVVLPCLLVLWAGRKRHDAAFMLGVDGWLLRRRLLGPLLAQLEVARLARTLGTLLGNGVPLLSALGIAGNVLGNRVLAADVAEATARVRDGHSLSSSLARNGHLPRLAVQMVQVGEESGALDAMLLRAADTFEAQTSRAIDRLLAAMVPAITLVLASIVGLVIVAVLVPLYDLTGAIG</sequence>
<dbReference type="InterPro" id="IPR001992">
    <property type="entry name" value="T2SS_GspF/T4SS_PilC_CS"/>
</dbReference>